<evidence type="ECO:0000259" key="8">
    <source>
        <dbReference type="Pfam" id="PF20638"/>
    </source>
</evidence>
<dbReference type="PANTHER" id="PTHR13040">
    <property type="entry name" value="AUTOPHAGY PROTEIN 5"/>
    <property type="match status" value="1"/>
</dbReference>
<feature type="domain" description="Autophagy protein ATG5 alpha-helical bundle region" evidence="7">
    <location>
        <begin position="114"/>
        <end position="170"/>
    </location>
</feature>
<proteinExistence type="inferred from homology"/>
<dbReference type="Gene3D" id="3.10.20.620">
    <property type="match status" value="1"/>
</dbReference>
<dbReference type="GO" id="GO:0035973">
    <property type="term" value="P:aggrephagy"/>
    <property type="evidence" value="ECO:0000318"/>
    <property type="project" value="GO_Central"/>
</dbReference>
<evidence type="ECO:0000259" key="7">
    <source>
        <dbReference type="Pfam" id="PF20637"/>
    </source>
</evidence>
<accession>A0A2C9WDH6</accession>
<keyword evidence="5" id="KW-0963">Cytoplasm</keyword>
<evidence type="ECO:0000313" key="9">
    <source>
        <dbReference type="EMBL" id="OAY57235.1"/>
    </source>
</evidence>
<dbReference type="InterPro" id="IPR048940">
    <property type="entry name" value="ATG5_HBR"/>
</dbReference>
<sequence length="355" mass="40510">MEAQKYVWGGAIPLQIHLHESEVTTLPPPPPALIIAPRIGYLPLLIPLIKPHFAAALPPGVDTVWFDYKGLPLKWYIPTGVLFDLLCAEPERPWNLTVHFRGYPNSLLIPCEGEESVKWSFINSLKEADYIISGNCKNVMHMSQIDQVVLWHSVMNGNLEEYIRTSSKLKIGIIEDDYTLKTDLCSQKSRKTTGEAAESGQTKAGKIPVRLYICTVSEDFEDMPTFDSWDQISYINRPIEFRKEEGRCFTLRDALKRLMPEFLVDNEEPFRIEGEDEQIHVVSSEDLSSNRMATEERVEPPCTSGAAGIKLVRIQGIQPKLEIPFSWVVNNLKNPEYFLHICVYLKFPRAISFDR</sequence>
<dbReference type="InterPro" id="IPR042527">
    <property type="entry name" value="Atg5_UblA_dom_sf"/>
</dbReference>
<dbReference type="FunFam" id="3.10.20.620:FF:000002">
    <property type="entry name" value="Autophagy protein 5"/>
    <property type="match status" value="1"/>
</dbReference>
<keyword evidence="10" id="KW-1185">Reference proteome</keyword>
<dbReference type="InterPro" id="IPR007239">
    <property type="entry name" value="Atg5"/>
</dbReference>
<dbReference type="AlphaFoldDB" id="A0A2C9WDH6"/>
<dbReference type="Gramene" id="Manes.02G080800.1.v8.1">
    <property type="protein sequence ID" value="Manes.02G080800.1.v8.1.CDS"/>
    <property type="gene ID" value="Manes.02G080800.v8.1"/>
</dbReference>
<dbReference type="GO" id="GO:0006995">
    <property type="term" value="P:cellular response to nitrogen starvation"/>
    <property type="evidence" value="ECO:0000318"/>
    <property type="project" value="GO_Central"/>
</dbReference>
<protein>
    <recommendedName>
        <fullName evidence="5">Autophagy protein 5</fullName>
    </recommendedName>
</protein>
<keyword evidence="5" id="KW-0813">Transport</keyword>
<dbReference type="GO" id="GO:0000423">
    <property type="term" value="P:mitophagy"/>
    <property type="evidence" value="ECO:0000318"/>
    <property type="project" value="GO_Central"/>
</dbReference>
<dbReference type="Pfam" id="PF04106">
    <property type="entry name" value="ATG5_UblB"/>
    <property type="match status" value="1"/>
</dbReference>
<dbReference type="Proteomes" id="UP000091857">
    <property type="component" value="Chromosome 2"/>
</dbReference>
<dbReference type="Gene3D" id="3.10.20.90">
    <property type="entry name" value="Phosphatidylinositol 3-kinase Catalytic Subunit, Chain A, domain 1"/>
    <property type="match status" value="1"/>
</dbReference>
<comment type="function">
    <text evidence="5">Required for autophagy.</text>
</comment>
<dbReference type="EMBL" id="CM004388">
    <property type="protein sequence ID" value="OAY57235.1"/>
    <property type="molecule type" value="Genomic_DNA"/>
</dbReference>
<feature type="domain" description="Autophagy protein ATG5 UblB" evidence="6">
    <location>
        <begin position="206"/>
        <end position="343"/>
    </location>
</feature>
<dbReference type="GO" id="GO:0005776">
    <property type="term" value="C:autophagosome"/>
    <property type="evidence" value="ECO:0000318"/>
    <property type="project" value="GO_Central"/>
</dbReference>
<evidence type="ECO:0000256" key="3">
    <source>
        <dbReference type="ARBA" id="ARBA00022843"/>
    </source>
</evidence>
<dbReference type="GO" id="GO:0000045">
    <property type="term" value="P:autophagosome assembly"/>
    <property type="evidence" value="ECO:0000318"/>
    <property type="project" value="GO_Central"/>
</dbReference>
<dbReference type="OrthoDB" id="272162at2759"/>
<dbReference type="FunFam" id="3.10.20.90:FF:000370">
    <property type="entry name" value="Autophagy protein 5"/>
    <property type="match status" value="1"/>
</dbReference>
<feature type="domain" description="Autophagy protein ATG5 UblA" evidence="8">
    <location>
        <begin position="7"/>
        <end position="100"/>
    </location>
</feature>
<comment type="subunit">
    <text evidence="5">Conjugated with ATG12.</text>
</comment>
<dbReference type="InterPro" id="IPR048939">
    <property type="entry name" value="ATG5_UblA"/>
</dbReference>
<dbReference type="Pfam" id="PF20638">
    <property type="entry name" value="ATG5_UblA"/>
    <property type="match status" value="1"/>
</dbReference>
<comment type="subcellular location">
    <subcellularLocation>
        <location evidence="5">Cytoplasm</location>
    </subcellularLocation>
</comment>
<dbReference type="GO" id="GO:0061908">
    <property type="term" value="C:phagophore"/>
    <property type="evidence" value="ECO:0000318"/>
    <property type="project" value="GO_Central"/>
</dbReference>
<evidence type="ECO:0000256" key="1">
    <source>
        <dbReference type="ARBA" id="ARBA00006910"/>
    </source>
</evidence>
<reference evidence="10" key="1">
    <citation type="journal article" date="2016" name="Nat. Biotechnol.">
        <title>Sequencing wild and cultivated cassava and related species reveals extensive interspecific hybridization and genetic diversity.</title>
        <authorList>
            <person name="Bredeson J.V."/>
            <person name="Lyons J.B."/>
            <person name="Prochnik S.E."/>
            <person name="Wu G.A."/>
            <person name="Ha C.M."/>
            <person name="Edsinger-Gonzales E."/>
            <person name="Grimwood J."/>
            <person name="Schmutz J."/>
            <person name="Rabbi I.Y."/>
            <person name="Egesi C."/>
            <person name="Nauluvula P."/>
            <person name="Lebot V."/>
            <person name="Ndunguru J."/>
            <person name="Mkamilo G."/>
            <person name="Bart R.S."/>
            <person name="Setter T.L."/>
            <person name="Gleadow R.M."/>
            <person name="Kulakow P."/>
            <person name="Ferguson M.E."/>
            <person name="Rounsley S."/>
            <person name="Rokhsar D.S."/>
        </authorList>
    </citation>
    <scope>NUCLEOTIDE SEQUENCE [LARGE SCALE GENOMIC DNA]</scope>
    <source>
        <strain evidence="10">cv. AM560-2</strain>
    </source>
</reference>
<name>A0A2C9WDH6_MANES</name>
<keyword evidence="3 5" id="KW-0832">Ubl conjugation</keyword>
<dbReference type="InterPro" id="IPR048318">
    <property type="entry name" value="ATG5_UblB"/>
</dbReference>
<evidence type="ECO:0000256" key="5">
    <source>
        <dbReference type="RuleBase" id="RU361202"/>
    </source>
</evidence>
<evidence type="ECO:0000256" key="2">
    <source>
        <dbReference type="ARBA" id="ARBA00022499"/>
    </source>
</evidence>
<dbReference type="GO" id="GO:0034727">
    <property type="term" value="P:piecemeal microautophagy of the nucleus"/>
    <property type="evidence" value="ECO:0000318"/>
    <property type="project" value="GO_Central"/>
</dbReference>
<dbReference type="InterPro" id="IPR042526">
    <property type="entry name" value="Atg5_HR"/>
</dbReference>
<comment type="caution">
    <text evidence="9">The sequence shown here is derived from an EMBL/GenBank/DDBJ whole genome shotgun (WGS) entry which is preliminary data.</text>
</comment>
<dbReference type="GO" id="GO:0034274">
    <property type="term" value="C:Atg12-Atg5-Atg16 complex"/>
    <property type="evidence" value="ECO:0000318"/>
    <property type="project" value="GO_Central"/>
</dbReference>
<keyword evidence="4 5" id="KW-0072">Autophagy</keyword>
<evidence type="ECO:0000259" key="6">
    <source>
        <dbReference type="Pfam" id="PF04106"/>
    </source>
</evidence>
<gene>
    <name evidence="9" type="ORF">MANES_02G080800v8</name>
</gene>
<dbReference type="GO" id="GO:0034045">
    <property type="term" value="C:phagophore assembly site membrane"/>
    <property type="evidence" value="ECO:0000318"/>
    <property type="project" value="GO_Central"/>
</dbReference>
<comment type="similarity">
    <text evidence="1 5">Belongs to the ATG5 family.</text>
</comment>
<evidence type="ECO:0000256" key="4">
    <source>
        <dbReference type="ARBA" id="ARBA00023006"/>
    </source>
</evidence>
<keyword evidence="2 5" id="KW-1017">Isopeptide bond</keyword>
<organism evidence="9 10">
    <name type="scientific">Manihot esculenta</name>
    <name type="common">Cassava</name>
    <name type="synonym">Jatropha manihot</name>
    <dbReference type="NCBI Taxonomy" id="3983"/>
    <lineage>
        <taxon>Eukaryota</taxon>
        <taxon>Viridiplantae</taxon>
        <taxon>Streptophyta</taxon>
        <taxon>Embryophyta</taxon>
        <taxon>Tracheophyta</taxon>
        <taxon>Spermatophyta</taxon>
        <taxon>Magnoliopsida</taxon>
        <taxon>eudicotyledons</taxon>
        <taxon>Gunneridae</taxon>
        <taxon>Pentapetalae</taxon>
        <taxon>rosids</taxon>
        <taxon>fabids</taxon>
        <taxon>Malpighiales</taxon>
        <taxon>Euphorbiaceae</taxon>
        <taxon>Crotonoideae</taxon>
        <taxon>Manihoteae</taxon>
        <taxon>Manihot</taxon>
    </lineage>
</organism>
<dbReference type="PANTHER" id="PTHR13040:SF2">
    <property type="entry name" value="AUTOPHAGY PROTEIN 5"/>
    <property type="match status" value="1"/>
</dbReference>
<dbReference type="Pfam" id="PF20637">
    <property type="entry name" value="ATG5_HBR"/>
    <property type="match status" value="1"/>
</dbReference>
<dbReference type="STRING" id="3983.A0A2C9WDH6"/>
<dbReference type="Gene3D" id="1.10.246.190">
    <property type="entry name" value="Autophagy protein Apg5, helix rich domain"/>
    <property type="match status" value="1"/>
</dbReference>
<evidence type="ECO:0000313" key="10">
    <source>
        <dbReference type="Proteomes" id="UP000091857"/>
    </source>
</evidence>